<feature type="compositionally biased region" description="Basic and acidic residues" evidence="1">
    <location>
        <begin position="277"/>
        <end position="296"/>
    </location>
</feature>
<feature type="compositionally biased region" description="Acidic residues" evidence="1">
    <location>
        <begin position="324"/>
        <end position="333"/>
    </location>
</feature>
<feature type="region of interest" description="Disordered" evidence="1">
    <location>
        <begin position="1"/>
        <end position="46"/>
    </location>
</feature>
<name>W4P2E0_9EUKA</name>
<feature type="compositionally biased region" description="Low complexity" evidence="1">
    <location>
        <begin position="28"/>
        <end position="46"/>
    </location>
</feature>
<reference evidence="2" key="1">
    <citation type="journal article" date="2013" name="Nat. Commun.">
        <title>The Capsaspora genome reveals a complex unicellular prehistory of animals.</title>
        <authorList>
            <person name="Suga H."/>
            <person name="Chen Z."/>
            <person name="de Mendoza A."/>
            <person name="Sebe-Pedros A."/>
            <person name="Brown M.W."/>
            <person name="Kramer E."/>
            <person name="Carr M."/>
            <person name="Kerner P."/>
            <person name="Vervoort M."/>
            <person name="Sanchez-Pons N."/>
            <person name="Torruella G."/>
            <person name="Derelle R."/>
            <person name="Manning G."/>
            <person name="Lang B.F."/>
            <person name="Russ C."/>
            <person name="Haas B.J."/>
            <person name="Roger A.J."/>
            <person name="Nusbaum C."/>
            <person name="Ruiz-Trillo I."/>
        </authorList>
    </citation>
    <scope>NUCLEOTIDE SEQUENCE</scope>
    <source>
        <strain evidence="2">ATCC 30864</strain>
    </source>
</reference>
<evidence type="ECO:0000256" key="1">
    <source>
        <dbReference type="SAM" id="MobiDB-lite"/>
    </source>
</evidence>
<organism evidence="2">
    <name type="scientific">Capsaspora owczarzaki</name>
    <dbReference type="NCBI Taxonomy" id="192875"/>
    <lineage>
        <taxon>Eukaryota</taxon>
        <taxon>Filasterea</taxon>
        <taxon>Capsaspora</taxon>
    </lineage>
</organism>
<feature type="compositionally biased region" description="Polar residues" evidence="1">
    <location>
        <begin position="1"/>
        <end position="27"/>
    </location>
</feature>
<gene>
    <name evidence="2" type="primary">gag</name>
</gene>
<sequence>MSKVTTRVGTRKLNQNQAMPNNEQGVDTTAPTAGTSSATSAPAEPMSAQEMMRMMTQAMVSSMQEVVKEAMRKGTAEIAVSSHAASTTTASPTTSTELWRHGMQVTPFDGTLLDLERFVTDIRRKLESVTAPEKDKVDFVLGHLGVAARRYCSHVKFETAEALLEYIMNVYGVKNSKNNALREIIQAVADPKISARHFKKVMLLNVPKAELTDDLVRRFIVLQAEDKGVRDVAKELCKDTTEMTWIDALNELVESMPSKVRAETGTSSQAPRHVQKPNRDKNGHHAGKSKDKDVKSCKHCGRTNHKSEACYSKGGTAAAAAGSSEEESDDSDDAPAPKKAPKKAPKNGQDGQGKA</sequence>
<protein>
    <submittedName>
        <fullName evidence="2">Gag</fullName>
    </submittedName>
</protein>
<evidence type="ECO:0000313" key="2">
    <source>
        <dbReference type="EMBL" id="FAA01110.1"/>
    </source>
</evidence>
<accession>W4P2E0</accession>
<dbReference type="EMBL" id="BR000979">
    <property type="protein sequence ID" value="FAA01110.1"/>
    <property type="molecule type" value="Genomic_DNA"/>
</dbReference>
<feature type="region of interest" description="Disordered" evidence="1">
    <location>
        <begin position="257"/>
        <end position="355"/>
    </location>
</feature>
<proteinExistence type="predicted"/>
<dbReference type="AlphaFoldDB" id="W4P2E0"/>